<dbReference type="Proteomes" id="UP000298030">
    <property type="component" value="Unassembled WGS sequence"/>
</dbReference>
<proteinExistence type="predicted"/>
<name>A0A4Y7SMG7_COPMI</name>
<dbReference type="OrthoDB" id="3269417at2759"/>
<gene>
    <name evidence="2" type="ORF">FA13DRAFT_1640684</name>
</gene>
<reference evidence="2 3" key="1">
    <citation type="journal article" date="2019" name="Nat. Ecol. Evol.">
        <title>Megaphylogeny resolves global patterns of mushroom evolution.</title>
        <authorList>
            <person name="Varga T."/>
            <person name="Krizsan K."/>
            <person name="Foldi C."/>
            <person name="Dima B."/>
            <person name="Sanchez-Garcia M."/>
            <person name="Sanchez-Ramirez S."/>
            <person name="Szollosi G.J."/>
            <person name="Szarkandi J.G."/>
            <person name="Papp V."/>
            <person name="Albert L."/>
            <person name="Andreopoulos W."/>
            <person name="Angelini C."/>
            <person name="Antonin V."/>
            <person name="Barry K.W."/>
            <person name="Bougher N.L."/>
            <person name="Buchanan P."/>
            <person name="Buyck B."/>
            <person name="Bense V."/>
            <person name="Catcheside P."/>
            <person name="Chovatia M."/>
            <person name="Cooper J."/>
            <person name="Damon W."/>
            <person name="Desjardin D."/>
            <person name="Finy P."/>
            <person name="Geml J."/>
            <person name="Haridas S."/>
            <person name="Hughes K."/>
            <person name="Justo A."/>
            <person name="Karasinski D."/>
            <person name="Kautmanova I."/>
            <person name="Kiss B."/>
            <person name="Kocsube S."/>
            <person name="Kotiranta H."/>
            <person name="LaButti K.M."/>
            <person name="Lechner B.E."/>
            <person name="Liimatainen K."/>
            <person name="Lipzen A."/>
            <person name="Lukacs Z."/>
            <person name="Mihaltcheva S."/>
            <person name="Morgado L.N."/>
            <person name="Niskanen T."/>
            <person name="Noordeloos M.E."/>
            <person name="Ohm R.A."/>
            <person name="Ortiz-Santana B."/>
            <person name="Ovrebo C."/>
            <person name="Racz N."/>
            <person name="Riley R."/>
            <person name="Savchenko A."/>
            <person name="Shiryaev A."/>
            <person name="Soop K."/>
            <person name="Spirin V."/>
            <person name="Szebenyi C."/>
            <person name="Tomsovsky M."/>
            <person name="Tulloss R.E."/>
            <person name="Uehling J."/>
            <person name="Grigoriev I.V."/>
            <person name="Vagvolgyi C."/>
            <person name="Papp T."/>
            <person name="Martin F.M."/>
            <person name="Miettinen O."/>
            <person name="Hibbett D.S."/>
            <person name="Nagy L.G."/>
        </authorList>
    </citation>
    <scope>NUCLEOTIDE SEQUENCE [LARGE SCALE GENOMIC DNA]</scope>
    <source>
        <strain evidence="2 3">FP101781</strain>
    </source>
</reference>
<protein>
    <submittedName>
        <fullName evidence="2">Uncharacterized protein</fullName>
    </submittedName>
</protein>
<evidence type="ECO:0000313" key="2">
    <source>
        <dbReference type="EMBL" id="TEB22838.1"/>
    </source>
</evidence>
<dbReference type="EMBL" id="QPFP01000085">
    <property type="protein sequence ID" value="TEB22838.1"/>
    <property type="molecule type" value="Genomic_DNA"/>
</dbReference>
<accession>A0A4Y7SMG7</accession>
<comment type="caution">
    <text evidence="2">The sequence shown here is derived from an EMBL/GenBank/DDBJ whole genome shotgun (WGS) entry which is preliminary data.</text>
</comment>
<evidence type="ECO:0000256" key="1">
    <source>
        <dbReference type="SAM" id="MobiDB-lite"/>
    </source>
</evidence>
<feature type="non-terminal residue" evidence="2">
    <location>
        <position position="1"/>
    </location>
</feature>
<evidence type="ECO:0000313" key="3">
    <source>
        <dbReference type="Proteomes" id="UP000298030"/>
    </source>
</evidence>
<keyword evidence="3" id="KW-1185">Reference proteome</keyword>
<feature type="region of interest" description="Disordered" evidence="1">
    <location>
        <begin position="113"/>
        <end position="155"/>
    </location>
</feature>
<dbReference type="AlphaFoldDB" id="A0A4Y7SMG7"/>
<dbReference type="STRING" id="71717.A0A4Y7SMG7"/>
<organism evidence="2 3">
    <name type="scientific">Coprinellus micaceus</name>
    <name type="common">Glistening ink-cap mushroom</name>
    <name type="synonym">Coprinus micaceus</name>
    <dbReference type="NCBI Taxonomy" id="71717"/>
    <lineage>
        <taxon>Eukaryota</taxon>
        <taxon>Fungi</taxon>
        <taxon>Dikarya</taxon>
        <taxon>Basidiomycota</taxon>
        <taxon>Agaricomycotina</taxon>
        <taxon>Agaricomycetes</taxon>
        <taxon>Agaricomycetidae</taxon>
        <taxon>Agaricales</taxon>
        <taxon>Agaricineae</taxon>
        <taxon>Psathyrellaceae</taxon>
        <taxon>Coprinellus</taxon>
    </lineage>
</organism>
<feature type="compositionally biased region" description="Basic and acidic residues" evidence="1">
    <location>
        <begin position="113"/>
        <end position="122"/>
    </location>
</feature>
<sequence>RYCQVPTFSRDTIRRFSRNVLDMKQLGARDFEDLLQCALPTFEGLLPDGHNDRIQDLLFAMAHWHALSKLRMHTDTTLQLLDSWTSVLGEAARTFAALTCSLFQTRELKSEYEARKRKESQRSSRKGGKGEPNINPTQSSVSDEGGRKPRGWSLSTPKFHSLGDVVNYIKRAGTTDSYSTQLVCYFDA</sequence>